<gene>
    <name evidence="3" type="ORF">PECM_007590</name>
</gene>
<name>A0A8J8WCC9_9EURO</name>
<dbReference type="GO" id="GO:0052689">
    <property type="term" value="F:carboxylic ester hydrolase activity"/>
    <property type="evidence" value="ECO:0007669"/>
    <property type="project" value="TreeGrafter"/>
</dbReference>
<dbReference type="GO" id="GO:0005737">
    <property type="term" value="C:cytoplasm"/>
    <property type="evidence" value="ECO:0007669"/>
    <property type="project" value="TreeGrafter"/>
</dbReference>
<dbReference type="EMBL" id="WIWV01000007">
    <property type="protein sequence ID" value="KAF7719290.1"/>
    <property type="molecule type" value="Genomic_DNA"/>
</dbReference>
<proteinExistence type="inferred from homology"/>
<keyword evidence="4" id="KW-1185">Reference proteome</keyword>
<evidence type="ECO:0000256" key="1">
    <source>
        <dbReference type="ARBA" id="ARBA00006499"/>
    </source>
</evidence>
<accession>A0A8J8WCC9</accession>
<evidence type="ECO:0000259" key="2">
    <source>
        <dbReference type="Pfam" id="PF02230"/>
    </source>
</evidence>
<dbReference type="InterPro" id="IPR029058">
    <property type="entry name" value="AB_hydrolase_fold"/>
</dbReference>
<comment type="similarity">
    <text evidence="1">Belongs to the AB hydrolase superfamily. AB hydrolase 2 family.</text>
</comment>
<dbReference type="GO" id="GO:0008474">
    <property type="term" value="F:palmitoyl-(protein) hydrolase activity"/>
    <property type="evidence" value="ECO:0007669"/>
    <property type="project" value="TreeGrafter"/>
</dbReference>
<comment type="caution">
    <text evidence="3">The sequence shown here is derived from an EMBL/GenBank/DDBJ whole genome shotgun (WGS) entry which is preliminary data.</text>
</comment>
<dbReference type="SUPFAM" id="SSF53474">
    <property type="entry name" value="alpha/beta-Hydrolases"/>
    <property type="match status" value="1"/>
</dbReference>
<feature type="domain" description="Phospholipase/carboxylesterase/thioesterase" evidence="2">
    <location>
        <begin position="203"/>
        <end position="262"/>
    </location>
</feature>
<evidence type="ECO:0000313" key="4">
    <source>
        <dbReference type="Proteomes" id="UP000631181"/>
    </source>
</evidence>
<organism evidence="3 4">
    <name type="scientific">Penicillium ucsense</name>
    <dbReference type="NCBI Taxonomy" id="2839758"/>
    <lineage>
        <taxon>Eukaryota</taxon>
        <taxon>Fungi</taxon>
        <taxon>Dikarya</taxon>
        <taxon>Ascomycota</taxon>
        <taxon>Pezizomycotina</taxon>
        <taxon>Eurotiomycetes</taxon>
        <taxon>Eurotiomycetidae</taxon>
        <taxon>Eurotiales</taxon>
        <taxon>Aspergillaceae</taxon>
        <taxon>Penicillium</taxon>
    </lineage>
</organism>
<dbReference type="GO" id="GO:0072330">
    <property type="term" value="P:monocarboxylic acid biosynthetic process"/>
    <property type="evidence" value="ECO:0007669"/>
    <property type="project" value="UniProtKB-ARBA"/>
</dbReference>
<protein>
    <recommendedName>
        <fullName evidence="2">Phospholipase/carboxylesterase/thioesterase domain-containing protein</fullName>
    </recommendedName>
</protein>
<dbReference type="AlphaFoldDB" id="A0A8J8WCC9"/>
<dbReference type="Pfam" id="PF02230">
    <property type="entry name" value="Abhydrolase_2"/>
    <property type="match status" value="2"/>
</dbReference>
<dbReference type="Gene3D" id="3.40.50.1820">
    <property type="entry name" value="alpha/beta hydrolase"/>
    <property type="match status" value="1"/>
</dbReference>
<dbReference type="PANTHER" id="PTHR10655">
    <property type="entry name" value="LYSOPHOSPHOLIPASE-RELATED"/>
    <property type="match status" value="1"/>
</dbReference>
<dbReference type="Proteomes" id="UP000631181">
    <property type="component" value="Unassembled WGS sequence"/>
</dbReference>
<feature type="domain" description="Phospholipase/carboxylesterase/thioesterase" evidence="2">
    <location>
        <begin position="7"/>
        <end position="165"/>
    </location>
</feature>
<dbReference type="InterPro" id="IPR050565">
    <property type="entry name" value="LYPA1-2/EST-like"/>
</dbReference>
<dbReference type="OrthoDB" id="2418081at2759"/>
<dbReference type="GO" id="GO:0017000">
    <property type="term" value="P:antibiotic biosynthetic process"/>
    <property type="evidence" value="ECO:0007669"/>
    <property type="project" value="UniProtKB-ARBA"/>
</dbReference>
<sequence length="293" mass="32629">MDFPSPLVHNPREEHTHTAIFLHGRGSTGSEFCEDLFLSVTSDLKSLPDALPSWRWVFPTSKIRYSSRFQENESAWFEVWSLENPDEQPELALEGLRESVSHILTILMNEIEWVGGNASRVFLCGISQGMATALWTFFYAIGQINQPLGGLIGFCGWLPFAQRAEDLMRKQQAMALLPAGMRGPSFSGSDRLDDTRAILQLFRDVLGLSGLAKLDPSTDISLLSTPAILSHGSDDPVVPIRLGRQAARVLQSLTVPTEWTYFSGAEANGHWIKEPQGFDQIVSFMQRQLDPPP</sequence>
<dbReference type="InterPro" id="IPR003140">
    <property type="entry name" value="PLipase/COase/thioEstase"/>
</dbReference>
<evidence type="ECO:0000313" key="3">
    <source>
        <dbReference type="EMBL" id="KAF7719290.1"/>
    </source>
</evidence>
<reference evidence="3" key="1">
    <citation type="journal article" date="2020" name="Front. Microbiol.">
        <title>Gene regulatory networks of Penicillium echinulatum 2HH and Penicillium oxalicum 114-2 inferred by a computational biology approach.</title>
        <authorList>
            <person name="Lenz A.R."/>
            <person name="Galan-Vasquez E."/>
            <person name="Balbinot E."/>
            <person name="De Abreu F.P."/>
            <person name="De Oliveira N.S."/>
            <person name="Da Rosa L.O."/>
            <person name="De Avila E Silva S."/>
            <person name="Camassola M."/>
            <person name="Dillon A.J.P."/>
            <person name="Perez-Rueda E."/>
        </authorList>
    </citation>
    <scope>NUCLEOTIDE SEQUENCE</scope>
    <source>
        <strain evidence="3">S1M29</strain>
    </source>
</reference>
<dbReference type="PANTHER" id="PTHR10655:SF63">
    <property type="entry name" value="PHOSPHOLIPASE_CARBOXYLESTERASE_THIOESTERASE DOMAIN-CONTAINING PROTEIN"/>
    <property type="match status" value="1"/>
</dbReference>